<feature type="region of interest" description="Disordered" evidence="1">
    <location>
        <begin position="347"/>
        <end position="408"/>
    </location>
</feature>
<evidence type="ECO:0000313" key="2">
    <source>
        <dbReference type="EMBL" id="KAJ7358387.1"/>
    </source>
</evidence>
<evidence type="ECO:0000256" key="1">
    <source>
        <dbReference type="SAM" id="MobiDB-lite"/>
    </source>
</evidence>
<feature type="compositionally biased region" description="Low complexity" evidence="1">
    <location>
        <begin position="538"/>
        <end position="561"/>
    </location>
</feature>
<feature type="region of interest" description="Disordered" evidence="1">
    <location>
        <begin position="470"/>
        <end position="608"/>
    </location>
</feature>
<name>A0AAD7AH02_9AGAR</name>
<evidence type="ECO:0000313" key="3">
    <source>
        <dbReference type="Proteomes" id="UP001218218"/>
    </source>
</evidence>
<feature type="compositionally biased region" description="Low complexity" evidence="1">
    <location>
        <begin position="366"/>
        <end position="388"/>
    </location>
</feature>
<feature type="region of interest" description="Disordered" evidence="1">
    <location>
        <begin position="797"/>
        <end position="839"/>
    </location>
</feature>
<feature type="compositionally biased region" description="Basic and acidic residues" evidence="1">
    <location>
        <begin position="470"/>
        <end position="482"/>
    </location>
</feature>
<organism evidence="2 3">
    <name type="scientific">Mycena albidolilacea</name>
    <dbReference type="NCBI Taxonomy" id="1033008"/>
    <lineage>
        <taxon>Eukaryota</taxon>
        <taxon>Fungi</taxon>
        <taxon>Dikarya</taxon>
        <taxon>Basidiomycota</taxon>
        <taxon>Agaricomycotina</taxon>
        <taxon>Agaricomycetes</taxon>
        <taxon>Agaricomycetidae</taxon>
        <taxon>Agaricales</taxon>
        <taxon>Marasmiineae</taxon>
        <taxon>Mycenaceae</taxon>
        <taxon>Mycena</taxon>
    </lineage>
</organism>
<sequence length="839" mass="91291">MPRKGAAARKRAREGKPPVKPGKQSWVHGTKLGFFTAYKEDFIAAAEIQETGAFYTRIAKLYLKKYGYNTAWGGDLEEGQDTADDVDEDEDVDTLLPEVAEARSAYYTKLRNKIAVWYHAQYGGNVRTKQVPKTFKQLFDRAELEPSEPTRKRELHYYSANFYAERIKPRFITRLAAATRAAAERGEKPPAEVALRQQVMKEAWLAETPAFRAEISQTIDKLHAAALETYKVALANDTPSTAEEYSIALNNAAFYLTPFAEAAQQQFGMNVSILLCGPVPDRGGRIEVRSVHAGFSNGLVPRIWSDFDRGGFDAGQRSFVNFAHHCFTEEECRARALQAIPSASVSDSDVDVDAHGTPAHSPNPIPAAITASNTPTPTATATPHTPILTPTPTPDAEPDTTQFQSFRNPSYGMDDLFPMWDTDMEDAGYTGPAVGAALRWEMSLMSPAECMEYMEKLGTMTPEMLNLANERAEAQRRAERASNEAAAAAAARARDERDKAAAPEGAGDEGDKAAAAATTRAHGEAAPEGAGDERDKAAAAATAGNEVGARGEAAPEGAAAVEHTRPKPKPAWRGVQSGGVMALERPEASGEENEGQGNGEGGWKDYDKSGWPQELINAFRAFERGKTWGGAEWVSCVADFVALEQASGYPVKGDVLAPQGEKNLRPEEIPTFMQRRRKWEKGVTLTSGIGPASAQGSFADRWWAWWMRAQPAARVKANGKLGPADAIPMEEWVKFSKMAGKNGLLLYMGGLLWWGEAAAAATDSKMLLGDWRVAVLDMACALRVAVAAKDNGLDLNAEAENEAVAEPTTRTKRKKPEGVEDEEDKENEWPKYVNGPIGK</sequence>
<accession>A0AAD7AH02</accession>
<dbReference type="AlphaFoldDB" id="A0AAD7AH02"/>
<feature type="compositionally biased region" description="Basic and acidic residues" evidence="1">
    <location>
        <begin position="521"/>
        <end position="537"/>
    </location>
</feature>
<feature type="compositionally biased region" description="Basic residues" evidence="1">
    <location>
        <begin position="1"/>
        <end position="13"/>
    </location>
</feature>
<feature type="compositionally biased region" description="Basic and acidic residues" evidence="1">
    <location>
        <begin position="492"/>
        <end position="501"/>
    </location>
</feature>
<reference evidence="2" key="1">
    <citation type="submission" date="2023-03" db="EMBL/GenBank/DDBJ databases">
        <title>Massive genome expansion in bonnet fungi (Mycena s.s.) driven by repeated elements and novel gene families across ecological guilds.</title>
        <authorList>
            <consortium name="Lawrence Berkeley National Laboratory"/>
            <person name="Harder C.B."/>
            <person name="Miyauchi S."/>
            <person name="Viragh M."/>
            <person name="Kuo A."/>
            <person name="Thoen E."/>
            <person name="Andreopoulos B."/>
            <person name="Lu D."/>
            <person name="Skrede I."/>
            <person name="Drula E."/>
            <person name="Henrissat B."/>
            <person name="Morin E."/>
            <person name="Kohler A."/>
            <person name="Barry K."/>
            <person name="LaButti K."/>
            <person name="Morin E."/>
            <person name="Salamov A."/>
            <person name="Lipzen A."/>
            <person name="Mereny Z."/>
            <person name="Hegedus B."/>
            <person name="Baldrian P."/>
            <person name="Stursova M."/>
            <person name="Weitz H."/>
            <person name="Taylor A."/>
            <person name="Grigoriev I.V."/>
            <person name="Nagy L.G."/>
            <person name="Martin F."/>
            <person name="Kauserud H."/>
        </authorList>
    </citation>
    <scope>NUCLEOTIDE SEQUENCE</scope>
    <source>
        <strain evidence="2">CBHHK002</strain>
    </source>
</reference>
<proteinExistence type="predicted"/>
<comment type="caution">
    <text evidence="2">The sequence shown here is derived from an EMBL/GenBank/DDBJ whole genome shotgun (WGS) entry which is preliminary data.</text>
</comment>
<gene>
    <name evidence="2" type="ORF">DFH08DRAFT_953539</name>
</gene>
<protein>
    <submittedName>
        <fullName evidence="2">Uncharacterized protein</fullName>
    </submittedName>
</protein>
<feature type="region of interest" description="Disordered" evidence="1">
    <location>
        <begin position="1"/>
        <end position="24"/>
    </location>
</feature>
<dbReference type="EMBL" id="JARIHO010000007">
    <property type="protein sequence ID" value="KAJ7358387.1"/>
    <property type="molecule type" value="Genomic_DNA"/>
</dbReference>
<keyword evidence="3" id="KW-1185">Reference proteome</keyword>
<dbReference type="Proteomes" id="UP001218218">
    <property type="component" value="Unassembled WGS sequence"/>
</dbReference>